<reference evidence="3" key="2">
    <citation type="submission" date="2025-08" db="UniProtKB">
        <authorList>
            <consortium name="RefSeq"/>
        </authorList>
    </citation>
    <scope>IDENTIFICATION</scope>
    <source>
        <tissue evidence="3">Whole plant</tissue>
    </source>
</reference>
<feature type="region of interest" description="Disordered" evidence="1">
    <location>
        <begin position="1"/>
        <end position="95"/>
    </location>
</feature>
<feature type="compositionally biased region" description="Pro residues" evidence="1">
    <location>
        <begin position="52"/>
        <end position="65"/>
    </location>
</feature>
<organism evidence="2 3">
    <name type="scientific">Arachis duranensis</name>
    <name type="common">Wild peanut</name>
    <dbReference type="NCBI Taxonomy" id="130453"/>
    <lineage>
        <taxon>Eukaryota</taxon>
        <taxon>Viridiplantae</taxon>
        <taxon>Streptophyta</taxon>
        <taxon>Embryophyta</taxon>
        <taxon>Tracheophyta</taxon>
        <taxon>Spermatophyta</taxon>
        <taxon>Magnoliopsida</taxon>
        <taxon>eudicotyledons</taxon>
        <taxon>Gunneridae</taxon>
        <taxon>Pentapetalae</taxon>
        <taxon>rosids</taxon>
        <taxon>fabids</taxon>
        <taxon>Fabales</taxon>
        <taxon>Fabaceae</taxon>
        <taxon>Papilionoideae</taxon>
        <taxon>50 kb inversion clade</taxon>
        <taxon>dalbergioids sensu lato</taxon>
        <taxon>Dalbergieae</taxon>
        <taxon>Pterocarpus clade</taxon>
        <taxon>Arachis</taxon>
    </lineage>
</organism>
<dbReference type="AlphaFoldDB" id="A0A9C6TIT6"/>
<accession>A0A9C6TIT6</accession>
<dbReference type="Proteomes" id="UP000515211">
    <property type="component" value="Chromosome 9"/>
</dbReference>
<gene>
    <name evidence="3" type="primary">LOC127741384</name>
</gene>
<dbReference type="KEGG" id="adu:127741384"/>
<sequence>MASAQHSPTHPRTQTASSHPPSSLLFPETRSRSHSSQQSPTHREDEDEDPVTHPPTGPPTSPPPSLRRHRLHQESLHPAAFLGTSPPPPRKPSSAYGAQAIYSGWFAL</sequence>
<evidence type="ECO:0000256" key="1">
    <source>
        <dbReference type="SAM" id="MobiDB-lite"/>
    </source>
</evidence>
<dbReference type="GeneID" id="127741384"/>
<name>A0A9C6TIT6_ARADU</name>
<evidence type="ECO:0000313" key="3">
    <source>
        <dbReference type="RefSeq" id="XP_052109543.1"/>
    </source>
</evidence>
<feature type="compositionally biased region" description="Polar residues" evidence="1">
    <location>
        <begin position="1"/>
        <end position="21"/>
    </location>
</feature>
<protein>
    <submittedName>
        <fullName evidence="3">Proline-rich receptor-like protein kinase PERK1</fullName>
    </submittedName>
</protein>
<keyword evidence="2" id="KW-1185">Reference proteome</keyword>
<reference evidence="2" key="1">
    <citation type="journal article" date="2016" name="Nat. Genet.">
        <title>The genome sequences of Arachis duranensis and Arachis ipaensis, the diploid ancestors of cultivated peanut.</title>
        <authorList>
            <person name="Bertioli D.J."/>
            <person name="Cannon S.B."/>
            <person name="Froenicke L."/>
            <person name="Huang G."/>
            <person name="Farmer A.D."/>
            <person name="Cannon E.K."/>
            <person name="Liu X."/>
            <person name="Gao D."/>
            <person name="Clevenger J."/>
            <person name="Dash S."/>
            <person name="Ren L."/>
            <person name="Moretzsohn M.C."/>
            <person name="Shirasawa K."/>
            <person name="Huang W."/>
            <person name="Vidigal B."/>
            <person name="Abernathy B."/>
            <person name="Chu Y."/>
            <person name="Niederhuth C.E."/>
            <person name="Umale P."/>
            <person name="Araujo A.C."/>
            <person name="Kozik A."/>
            <person name="Kim K.D."/>
            <person name="Burow M.D."/>
            <person name="Varshney R.K."/>
            <person name="Wang X."/>
            <person name="Zhang X."/>
            <person name="Barkley N."/>
            <person name="Guimaraes P.M."/>
            <person name="Isobe S."/>
            <person name="Guo B."/>
            <person name="Liao B."/>
            <person name="Stalker H.T."/>
            <person name="Schmitz R.J."/>
            <person name="Scheffler B.E."/>
            <person name="Leal-Bertioli S.C."/>
            <person name="Xun X."/>
            <person name="Jackson S.A."/>
            <person name="Michelmore R."/>
            <person name="Ozias-Akins P."/>
        </authorList>
    </citation>
    <scope>NUCLEOTIDE SEQUENCE [LARGE SCALE GENOMIC DNA]</scope>
    <source>
        <strain evidence="2">cv. V14167</strain>
    </source>
</reference>
<dbReference type="RefSeq" id="XP_052109543.1">
    <property type="nucleotide sequence ID" value="XM_052253583.1"/>
</dbReference>
<evidence type="ECO:0000313" key="2">
    <source>
        <dbReference type="Proteomes" id="UP000515211"/>
    </source>
</evidence>
<proteinExistence type="predicted"/>